<dbReference type="InterPro" id="IPR046535">
    <property type="entry name" value="DUF6600"/>
</dbReference>
<protein>
    <recommendedName>
        <fullName evidence="5">BcpO-related WXXGXW repeat protein</fullName>
    </recommendedName>
</protein>
<feature type="compositionally biased region" description="Low complexity" evidence="1">
    <location>
        <begin position="341"/>
        <end position="355"/>
    </location>
</feature>
<evidence type="ECO:0000256" key="1">
    <source>
        <dbReference type="SAM" id="MobiDB-lite"/>
    </source>
</evidence>
<evidence type="ECO:0000313" key="4">
    <source>
        <dbReference type="Proteomes" id="UP000635071"/>
    </source>
</evidence>
<reference evidence="3" key="2">
    <citation type="submission" date="2020-09" db="EMBL/GenBank/DDBJ databases">
        <authorList>
            <person name="Sun Q."/>
            <person name="Zhou Y."/>
        </authorList>
    </citation>
    <scope>NUCLEOTIDE SEQUENCE</scope>
    <source>
        <strain evidence="3">CGMCC 1.15519</strain>
    </source>
</reference>
<gene>
    <name evidence="3" type="ORF">GCM10011529_02860</name>
</gene>
<feature type="compositionally biased region" description="Low complexity" evidence="1">
    <location>
        <begin position="254"/>
        <end position="278"/>
    </location>
</feature>
<keyword evidence="4" id="KW-1185">Reference proteome</keyword>
<dbReference type="Proteomes" id="UP000635071">
    <property type="component" value="Unassembled WGS sequence"/>
</dbReference>
<evidence type="ECO:0008006" key="5">
    <source>
        <dbReference type="Google" id="ProtNLM"/>
    </source>
</evidence>
<feature type="compositionally biased region" description="Basic and acidic residues" evidence="1">
    <location>
        <begin position="409"/>
        <end position="420"/>
    </location>
</feature>
<evidence type="ECO:0000256" key="2">
    <source>
        <dbReference type="SAM" id="SignalP"/>
    </source>
</evidence>
<feature type="chain" id="PRO_5037872931" description="BcpO-related WXXGXW repeat protein" evidence="2">
    <location>
        <begin position="20"/>
        <end position="420"/>
    </location>
</feature>
<organism evidence="3 4">
    <name type="scientific">Sandarakinorhabdus glacialis</name>
    <dbReference type="NCBI Taxonomy" id="1614636"/>
    <lineage>
        <taxon>Bacteria</taxon>
        <taxon>Pseudomonadati</taxon>
        <taxon>Pseudomonadota</taxon>
        <taxon>Alphaproteobacteria</taxon>
        <taxon>Sphingomonadales</taxon>
        <taxon>Sphingosinicellaceae</taxon>
        <taxon>Sandarakinorhabdus</taxon>
    </lineage>
</organism>
<dbReference type="PROSITE" id="PS51257">
    <property type="entry name" value="PROKAR_LIPOPROTEIN"/>
    <property type="match status" value="1"/>
</dbReference>
<sequence length="420" mass="45245">MSPIRLLPFAALLLTGACAYDYAGGQAPSYPSGYDNGMGGGQYAQPGDQFGGQNVVSTQVFYEPLAQYGDWIDSRFGQAFRPDAPQGWRPYVNGQWGEDRLWISDDPWGWATDHYGRWGFDEAAGWVWVPGTEWAPSWVAWREDETQDVAGWAPIPPGVAYSVGVGFGSGGFGTGGLGTGGLGNSWGYDNWNSWYAPSWVWVPRQNIYQRGFGGRILPWNNGRNYWSGSRWNYNNGWNGRPGYNYGRPGYNRPGYPGNNPGAGRPDYPGRPGNYPRPGVSDSIGGAIAGVPRQRPSYPQGNYQGRPGGDRPAYVPRPNGQNYGQNNGVNNGVGNAIGGSFNGRPRPGYNGNPGRPVGAVGQPPRPAGQYQGGPGGGRPVMQAPAPQVSAPQPAAAPPLRAERPAQSIPRSERNNNDVRPQ</sequence>
<reference evidence="3" key="1">
    <citation type="journal article" date="2014" name="Int. J. Syst. Evol. Microbiol.">
        <title>Complete genome sequence of Corynebacterium casei LMG S-19264T (=DSM 44701T), isolated from a smear-ripened cheese.</title>
        <authorList>
            <consortium name="US DOE Joint Genome Institute (JGI-PGF)"/>
            <person name="Walter F."/>
            <person name="Albersmeier A."/>
            <person name="Kalinowski J."/>
            <person name="Ruckert C."/>
        </authorList>
    </citation>
    <scope>NUCLEOTIDE SEQUENCE</scope>
    <source>
        <strain evidence="3">CGMCC 1.15519</strain>
    </source>
</reference>
<evidence type="ECO:0000313" key="3">
    <source>
        <dbReference type="EMBL" id="GGE00115.1"/>
    </source>
</evidence>
<dbReference type="Pfam" id="PF20245">
    <property type="entry name" value="DUF6600"/>
    <property type="match status" value="1"/>
</dbReference>
<keyword evidence="2" id="KW-0732">Signal</keyword>
<proteinExistence type="predicted"/>
<accession>A0A916ZJ38</accession>
<feature type="compositionally biased region" description="Low complexity" evidence="1">
    <location>
        <begin position="318"/>
        <end position="333"/>
    </location>
</feature>
<feature type="compositionally biased region" description="Low complexity" evidence="1">
    <location>
        <begin position="378"/>
        <end position="398"/>
    </location>
</feature>
<feature type="region of interest" description="Disordered" evidence="1">
    <location>
        <begin position="254"/>
        <end position="420"/>
    </location>
</feature>
<dbReference type="EMBL" id="BMJM01000001">
    <property type="protein sequence ID" value="GGE00115.1"/>
    <property type="molecule type" value="Genomic_DNA"/>
</dbReference>
<feature type="signal peptide" evidence="2">
    <location>
        <begin position="1"/>
        <end position="19"/>
    </location>
</feature>
<name>A0A916ZJ38_9SPHN</name>
<dbReference type="AlphaFoldDB" id="A0A916ZJ38"/>
<comment type="caution">
    <text evidence="3">The sequence shown here is derived from an EMBL/GenBank/DDBJ whole genome shotgun (WGS) entry which is preliminary data.</text>
</comment>